<evidence type="ECO:0000313" key="3">
    <source>
        <dbReference type="Proteomes" id="UP000324897"/>
    </source>
</evidence>
<reference evidence="2 3" key="1">
    <citation type="journal article" date="2019" name="Sci. Rep.">
        <title>A high-quality genome of Eragrostis curvula grass provides insights into Poaceae evolution and supports new strategies to enhance forage quality.</title>
        <authorList>
            <person name="Carballo J."/>
            <person name="Santos B.A.C.M."/>
            <person name="Zappacosta D."/>
            <person name="Garbus I."/>
            <person name="Selva J.P."/>
            <person name="Gallo C.A."/>
            <person name="Diaz A."/>
            <person name="Albertini E."/>
            <person name="Caccamo M."/>
            <person name="Echenique V."/>
        </authorList>
    </citation>
    <scope>NUCLEOTIDE SEQUENCE [LARGE SCALE GENOMIC DNA]</scope>
    <source>
        <strain evidence="3">cv. Victoria</strain>
        <tissue evidence="2">Leaf</tissue>
    </source>
</reference>
<name>A0A5J9W112_9POAL</name>
<evidence type="ECO:0008006" key="4">
    <source>
        <dbReference type="Google" id="ProtNLM"/>
    </source>
</evidence>
<keyword evidence="1" id="KW-0732">Signal</keyword>
<dbReference type="Gramene" id="TVU41607">
    <property type="protein sequence ID" value="TVU41607"/>
    <property type="gene ID" value="EJB05_15139"/>
</dbReference>
<comment type="caution">
    <text evidence="2">The sequence shown here is derived from an EMBL/GenBank/DDBJ whole genome shotgun (WGS) entry which is preliminary data.</text>
</comment>
<accession>A0A5J9W112</accession>
<dbReference type="Proteomes" id="UP000324897">
    <property type="component" value="Chromosome 4"/>
</dbReference>
<evidence type="ECO:0000256" key="1">
    <source>
        <dbReference type="SAM" id="SignalP"/>
    </source>
</evidence>
<feature type="signal peptide" evidence="1">
    <location>
        <begin position="1"/>
        <end position="28"/>
    </location>
</feature>
<gene>
    <name evidence="2" type="ORF">EJB05_15139</name>
</gene>
<protein>
    <recommendedName>
        <fullName evidence="4">Secreted protein</fullName>
    </recommendedName>
</protein>
<dbReference type="EMBL" id="RWGY01000007">
    <property type="protein sequence ID" value="TVU41607.1"/>
    <property type="molecule type" value="Genomic_DNA"/>
</dbReference>
<keyword evidence="3" id="KW-1185">Reference proteome</keyword>
<feature type="chain" id="PRO_5023914153" description="Secreted protein" evidence="1">
    <location>
        <begin position="29"/>
        <end position="87"/>
    </location>
</feature>
<evidence type="ECO:0000313" key="2">
    <source>
        <dbReference type="EMBL" id="TVU41607.1"/>
    </source>
</evidence>
<dbReference type="AlphaFoldDB" id="A0A5J9W112"/>
<sequence length="87" mass="9929">MRDGSFVCGANRLLFIVLFGCLVMPTLCRLQVPEAQSAIAIAVNSTLLDESKVILCEARKCLIALFEPPNFQKRHRVNQRWKINKRQ</sequence>
<proteinExistence type="predicted"/>
<organism evidence="2 3">
    <name type="scientific">Eragrostis curvula</name>
    <name type="common">weeping love grass</name>
    <dbReference type="NCBI Taxonomy" id="38414"/>
    <lineage>
        <taxon>Eukaryota</taxon>
        <taxon>Viridiplantae</taxon>
        <taxon>Streptophyta</taxon>
        <taxon>Embryophyta</taxon>
        <taxon>Tracheophyta</taxon>
        <taxon>Spermatophyta</taxon>
        <taxon>Magnoliopsida</taxon>
        <taxon>Liliopsida</taxon>
        <taxon>Poales</taxon>
        <taxon>Poaceae</taxon>
        <taxon>PACMAD clade</taxon>
        <taxon>Chloridoideae</taxon>
        <taxon>Eragrostideae</taxon>
        <taxon>Eragrostidinae</taxon>
        <taxon>Eragrostis</taxon>
    </lineage>
</organism>